<dbReference type="SUPFAM" id="SSF52777">
    <property type="entry name" value="CoA-dependent acyltransferases"/>
    <property type="match status" value="1"/>
</dbReference>
<feature type="domain" description="O-acyltransferase WSD1-like N-terminal" evidence="1">
    <location>
        <begin position="38"/>
        <end position="190"/>
    </location>
</feature>
<proteinExistence type="predicted"/>
<dbReference type="GO" id="GO:0004144">
    <property type="term" value="F:diacylglycerol O-acyltransferase activity"/>
    <property type="evidence" value="ECO:0007669"/>
    <property type="project" value="InterPro"/>
</dbReference>
<evidence type="ECO:0000313" key="3">
    <source>
        <dbReference type="Proteomes" id="UP000587462"/>
    </source>
</evidence>
<organism evidence="2 3">
    <name type="scientific">Streptomyces morookaense</name>
    <name type="common">Streptoverticillium morookaense</name>
    <dbReference type="NCBI Taxonomy" id="1970"/>
    <lineage>
        <taxon>Bacteria</taxon>
        <taxon>Bacillati</taxon>
        <taxon>Actinomycetota</taxon>
        <taxon>Actinomycetes</taxon>
        <taxon>Kitasatosporales</taxon>
        <taxon>Streptomycetaceae</taxon>
        <taxon>Streptomyces</taxon>
    </lineage>
</organism>
<comment type="caution">
    <text evidence="2">The sequence shown here is derived from an EMBL/GenBank/DDBJ whole genome shotgun (WGS) entry which is preliminary data.</text>
</comment>
<dbReference type="GO" id="GO:0019432">
    <property type="term" value="P:triglyceride biosynthetic process"/>
    <property type="evidence" value="ECO:0007669"/>
    <property type="project" value="UniProtKB-UniPathway"/>
</dbReference>
<reference evidence="2 3" key="1">
    <citation type="submission" date="2020-04" db="EMBL/GenBank/DDBJ databases">
        <title>Draft Genome Sequence of Streptomyces morookaense DSM 40503, an 8-azaguanine-producing strain.</title>
        <authorList>
            <person name="Qi J."/>
            <person name="Gao J.-M."/>
        </authorList>
    </citation>
    <scope>NUCLEOTIDE SEQUENCE [LARGE SCALE GENOMIC DNA]</scope>
    <source>
        <strain evidence="2 3">DSM 40503</strain>
    </source>
</reference>
<dbReference type="Proteomes" id="UP000587462">
    <property type="component" value="Unassembled WGS sequence"/>
</dbReference>
<dbReference type="EMBL" id="JABBXF010000012">
    <property type="protein sequence ID" value="NVK77379.1"/>
    <property type="molecule type" value="Genomic_DNA"/>
</dbReference>
<dbReference type="Gene3D" id="3.30.559.10">
    <property type="entry name" value="Chloramphenicol acetyltransferase-like domain"/>
    <property type="match status" value="1"/>
</dbReference>
<gene>
    <name evidence="2" type="ORF">HG542_06855</name>
</gene>
<protein>
    <recommendedName>
        <fullName evidence="1">O-acyltransferase WSD1-like N-terminal domain-containing protein</fullName>
    </recommendedName>
</protein>
<dbReference type="Pfam" id="PF03007">
    <property type="entry name" value="WS_DGAT_cat"/>
    <property type="match status" value="1"/>
</dbReference>
<sequence>MRPHAQPPALAATGAARQSAVDMPPLDAWLFRHQSSGAICMTAGLLAWFEGPPPTPAELRDRVRQRWAVHERLCLTGVDSPAWPQWTPGPAWDPAHHVAGHDTSPAALKTLAAQLLAHPLGPARPPWQLHLLPADGGFALFLLAHHALLDGVSLVTLLRALLDAPAAVPRPRSADGAAPLLPSRLDRLRAVADVLPRARPLPFHGPVDARRAVSWSRVPVSELSAARDALGSGRASANAVFLAAAAGALRTAGLTGRLSGLPGVCAMVPVDVRDGSGPVVLGNHYATVRVPLPAGGDARRRLAAVDGFTRRAALKQRAQAQARLVASRPRRHGRFDALLGRYADSPYFSSLLCTSAASYAGRLTLGPARFTALAGLPPLSPGHPLAVSMLLHDETAVVTVVTDHGHRHLAARLPGLIREEIDALRG</sequence>
<dbReference type="InterPro" id="IPR023213">
    <property type="entry name" value="CAT-like_dom_sf"/>
</dbReference>
<evidence type="ECO:0000259" key="1">
    <source>
        <dbReference type="Pfam" id="PF03007"/>
    </source>
</evidence>
<dbReference type="AlphaFoldDB" id="A0A7Y7B204"/>
<name>A0A7Y7B204_STRMO</name>
<evidence type="ECO:0000313" key="2">
    <source>
        <dbReference type="EMBL" id="NVK77379.1"/>
    </source>
</evidence>
<dbReference type="RefSeq" id="WP_171079173.1">
    <property type="nucleotide sequence ID" value="NZ_BNBU01000003.1"/>
</dbReference>
<dbReference type="InterPro" id="IPR004255">
    <property type="entry name" value="O-acyltransferase_WSD1_N"/>
</dbReference>
<accession>A0A7Y7B204</accession>
<dbReference type="UniPathway" id="UPA00282"/>
<keyword evidence="3" id="KW-1185">Reference proteome</keyword>